<evidence type="ECO:0000259" key="4">
    <source>
        <dbReference type="Pfam" id="PF25917"/>
    </source>
</evidence>
<accession>A0A4R6DYS8</accession>
<feature type="signal peptide" evidence="3">
    <location>
        <begin position="1"/>
        <end position="28"/>
    </location>
</feature>
<protein>
    <submittedName>
        <fullName evidence="6">RND family efflux transporter MFP subunit</fullName>
    </submittedName>
</protein>
<evidence type="ECO:0000259" key="5">
    <source>
        <dbReference type="Pfam" id="PF25954"/>
    </source>
</evidence>
<dbReference type="InterPro" id="IPR006143">
    <property type="entry name" value="RND_pump_MFP"/>
</dbReference>
<dbReference type="PANTHER" id="PTHR30469">
    <property type="entry name" value="MULTIDRUG RESISTANCE PROTEIN MDTA"/>
    <property type="match status" value="1"/>
</dbReference>
<dbReference type="Gene3D" id="2.40.50.100">
    <property type="match status" value="1"/>
</dbReference>
<keyword evidence="3" id="KW-0732">Signal</keyword>
<dbReference type="Gene3D" id="2.40.30.170">
    <property type="match status" value="1"/>
</dbReference>
<dbReference type="Proteomes" id="UP000295129">
    <property type="component" value="Unassembled WGS sequence"/>
</dbReference>
<evidence type="ECO:0000313" key="6">
    <source>
        <dbReference type="EMBL" id="TDN50516.1"/>
    </source>
</evidence>
<dbReference type="InterPro" id="IPR058625">
    <property type="entry name" value="MdtA-like_BSH"/>
</dbReference>
<evidence type="ECO:0000256" key="1">
    <source>
        <dbReference type="ARBA" id="ARBA00009477"/>
    </source>
</evidence>
<dbReference type="Pfam" id="PF25954">
    <property type="entry name" value="Beta-barrel_RND_2"/>
    <property type="match status" value="1"/>
</dbReference>
<dbReference type="AlphaFoldDB" id="A0A4R6DYS8"/>
<comment type="similarity">
    <text evidence="1">Belongs to the membrane fusion protein (MFP) (TC 8.A.1) family.</text>
</comment>
<proteinExistence type="inferred from homology"/>
<dbReference type="Gene3D" id="2.40.420.20">
    <property type="match status" value="1"/>
</dbReference>
<dbReference type="PANTHER" id="PTHR30469:SF15">
    <property type="entry name" value="HLYD FAMILY OF SECRETION PROTEINS"/>
    <property type="match status" value="1"/>
</dbReference>
<keyword evidence="2" id="KW-0175">Coiled coil</keyword>
<reference evidence="6 7" key="1">
    <citation type="submission" date="2019-03" db="EMBL/GenBank/DDBJ databases">
        <title>Genomic Encyclopedia of Type Strains, Phase IV (KMG-IV): sequencing the most valuable type-strain genomes for metagenomic binning, comparative biology and taxonomic classification.</title>
        <authorList>
            <person name="Goeker M."/>
        </authorList>
    </citation>
    <scope>NUCLEOTIDE SEQUENCE [LARGE SCALE GENOMIC DNA]</scope>
    <source>
        <strain evidence="6 7">DSM 12121</strain>
    </source>
</reference>
<evidence type="ECO:0000256" key="2">
    <source>
        <dbReference type="SAM" id="Coils"/>
    </source>
</evidence>
<feature type="domain" description="Multidrug resistance protein MdtA-like barrel-sandwich hybrid" evidence="4">
    <location>
        <begin position="64"/>
        <end position="196"/>
    </location>
</feature>
<feature type="domain" description="CusB-like beta-barrel" evidence="5">
    <location>
        <begin position="208"/>
        <end position="279"/>
    </location>
</feature>
<sequence length="368" mass="38537">MTKKRLRPLLLPLALAMLLAGCSRPPEAEAPPRAVLVRTLDGAVGTAAAEVYTGDVRARYETDLGFRIGGKIVTRLVDVGAQVKRGQPLARLDPQDAWLAAGAAAAQVAAAEADLALAKAEFDRATGLRAQNFISASALDSRRTSLQAAEARLRQARAEAATANNQAGYTTLEADADGVITSVTAEAGQVVAAGQAVMRLARPGEREVEIYLPESRVGGVAPGAEVEVRSWISPERRYAGTVREVAPAADAATRTYALRVSVPQADDALKLGSTASVAFLRGSAGQMVLPSPAVTQVEGRQVVWLVGEGDVVRRVPVEVASFREDGVVISGGLPQGARVVVVGVHKLIEGQQVRPVAEDAPVALDVRR</sequence>
<organism evidence="6 7">
    <name type="scientific">Azoarcus indigens</name>
    <dbReference type="NCBI Taxonomy" id="29545"/>
    <lineage>
        <taxon>Bacteria</taxon>
        <taxon>Pseudomonadati</taxon>
        <taxon>Pseudomonadota</taxon>
        <taxon>Betaproteobacteria</taxon>
        <taxon>Rhodocyclales</taxon>
        <taxon>Zoogloeaceae</taxon>
        <taxon>Azoarcus</taxon>
    </lineage>
</organism>
<dbReference type="NCBIfam" id="TIGR01730">
    <property type="entry name" value="RND_mfp"/>
    <property type="match status" value="1"/>
</dbReference>
<dbReference type="OrthoDB" id="9806939at2"/>
<evidence type="ECO:0000313" key="7">
    <source>
        <dbReference type="Proteomes" id="UP000295129"/>
    </source>
</evidence>
<keyword evidence="7" id="KW-1185">Reference proteome</keyword>
<dbReference type="GO" id="GO:1990281">
    <property type="term" value="C:efflux pump complex"/>
    <property type="evidence" value="ECO:0007669"/>
    <property type="project" value="TreeGrafter"/>
</dbReference>
<dbReference type="SUPFAM" id="SSF111369">
    <property type="entry name" value="HlyD-like secretion proteins"/>
    <property type="match status" value="1"/>
</dbReference>
<name>A0A4R6DYS8_9RHOO</name>
<gene>
    <name evidence="6" type="ORF">C7389_109212</name>
</gene>
<dbReference type="RefSeq" id="WP_133591829.1">
    <property type="nucleotide sequence ID" value="NZ_SNVV01000009.1"/>
</dbReference>
<feature type="chain" id="PRO_5020471302" evidence="3">
    <location>
        <begin position="29"/>
        <end position="368"/>
    </location>
</feature>
<dbReference type="GO" id="GO:0015562">
    <property type="term" value="F:efflux transmembrane transporter activity"/>
    <property type="evidence" value="ECO:0007669"/>
    <property type="project" value="TreeGrafter"/>
</dbReference>
<dbReference type="Gene3D" id="1.10.287.470">
    <property type="entry name" value="Helix hairpin bin"/>
    <property type="match status" value="1"/>
</dbReference>
<dbReference type="PROSITE" id="PS51257">
    <property type="entry name" value="PROKAR_LIPOPROTEIN"/>
    <property type="match status" value="1"/>
</dbReference>
<dbReference type="Pfam" id="PF25917">
    <property type="entry name" value="BSH_RND"/>
    <property type="match status" value="1"/>
</dbReference>
<feature type="coiled-coil region" evidence="2">
    <location>
        <begin position="139"/>
        <end position="166"/>
    </location>
</feature>
<dbReference type="InterPro" id="IPR058792">
    <property type="entry name" value="Beta-barrel_RND_2"/>
</dbReference>
<dbReference type="EMBL" id="SNVV01000009">
    <property type="protein sequence ID" value="TDN50516.1"/>
    <property type="molecule type" value="Genomic_DNA"/>
</dbReference>
<comment type="caution">
    <text evidence="6">The sequence shown here is derived from an EMBL/GenBank/DDBJ whole genome shotgun (WGS) entry which is preliminary data.</text>
</comment>
<evidence type="ECO:0000256" key="3">
    <source>
        <dbReference type="SAM" id="SignalP"/>
    </source>
</evidence>